<name>A0ABR5A3C0_9BACL</name>
<feature type="domain" description="Methyltransferase type 11" evidence="1">
    <location>
        <begin position="49"/>
        <end position="143"/>
    </location>
</feature>
<evidence type="ECO:0000313" key="3">
    <source>
        <dbReference type="Proteomes" id="UP000054526"/>
    </source>
</evidence>
<dbReference type="EMBL" id="JXAL01000021">
    <property type="protein sequence ID" value="KIL35496.1"/>
    <property type="molecule type" value="Genomic_DNA"/>
</dbReference>
<dbReference type="GO" id="GO:0008168">
    <property type="term" value="F:methyltransferase activity"/>
    <property type="evidence" value="ECO:0007669"/>
    <property type="project" value="UniProtKB-KW"/>
</dbReference>
<accession>A0ABR5A3C0</accession>
<keyword evidence="3" id="KW-1185">Reference proteome</keyword>
<dbReference type="GO" id="GO:0032259">
    <property type="term" value="P:methylation"/>
    <property type="evidence" value="ECO:0007669"/>
    <property type="project" value="UniProtKB-KW"/>
</dbReference>
<dbReference type="InterPro" id="IPR029063">
    <property type="entry name" value="SAM-dependent_MTases_sf"/>
</dbReference>
<dbReference type="Gene3D" id="3.40.50.150">
    <property type="entry name" value="Vaccinia Virus protein VP39"/>
    <property type="match status" value="1"/>
</dbReference>
<comment type="caution">
    <text evidence="2">The sequence shown here is derived from an EMBL/GenBank/DDBJ whole genome shotgun (WGS) entry which is preliminary data.</text>
</comment>
<dbReference type="SUPFAM" id="SSF53335">
    <property type="entry name" value="S-adenosyl-L-methionine-dependent methyltransferases"/>
    <property type="match status" value="1"/>
</dbReference>
<dbReference type="PANTHER" id="PTHR43591:SF24">
    <property type="entry name" value="2-METHOXY-6-POLYPRENYL-1,4-BENZOQUINOL METHYLASE, MITOCHONDRIAL"/>
    <property type="match status" value="1"/>
</dbReference>
<dbReference type="Pfam" id="PF08241">
    <property type="entry name" value="Methyltransf_11"/>
    <property type="match status" value="1"/>
</dbReference>
<evidence type="ECO:0000313" key="2">
    <source>
        <dbReference type="EMBL" id="KIL35496.1"/>
    </source>
</evidence>
<protein>
    <submittedName>
        <fullName evidence="2">Methylase</fullName>
    </submittedName>
</protein>
<dbReference type="Proteomes" id="UP000054526">
    <property type="component" value="Unassembled WGS sequence"/>
</dbReference>
<evidence type="ECO:0000259" key="1">
    <source>
        <dbReference type="Pfam" id="PF08241"/>
    </source>
</evidence>
<keyword evidence="2" id="KW-0808">Transferase</keyword>
<proteinExistence type="predicted"/>
<organism evidence="2 3">
    <name type="scientific">Cohnella kolymensis</name>
    <dbReference type="NCBI Taxonomy" id="1590652"/>
    <lineage>
        <taxon>Bacteria</taxon>
        <taxon>Bacillati</taxon>
        <taxon>Bacillota</taxon>
        <taxon>Bacilli</taxon>
        <taxon>Bacillales</taxon>
        <taxon>Paenibacillaceae</taxon>
        <taxon>Cohnella</taxon>
    </lineage>
</organism>
<reference evidence="2 3" key="1">
    <citation type="submission" date="2014-12" db="EMBL/GenBank/DDBJ databases">
        <title>Draft genome sequence of Cohnella kolymensis strain B-2846.</title>
        <authorList>
            <person name="Karlyshev A.V."/>
            <person name="Kudryashova E.B."/>
        </authorList>
    </citation>
    <scope>NUCLEOTIDE SEQUENCE [LARGE SCALE GENOMIC DNA]</scope>
    <source>
        <strain evidence="2 3">VKM B-2846</strain>
    </source>
</reference>
<keyword evidence="2" id="KW-0489">Methyltransferase</keyword>
<gene>
    <name evidence="2" type="ORF">SD71_13370</name>
</gene>
<dbReference type="RefSeq" id="WP_041063992.1">
    <property type="nucleotide sequence ID" value="NZ_JXAL01000021.1"/>
</dbReference>
<dbReference type="CDD" id="cd02440">
    <property type="entry name" value="AdoMet_MTases"/>
    <property type="match status" value="1"/>
</dbReference>
<sequence length="258" mass="28922">MADQDIKKKVKEQFGKNAEKYVASVSHANASDLAALVEWLKPEQSWSVLDVATGGGHVSKALSPHVSHVTSTDLTLQMLSAARKHVSESCSNVSYVVADAEALPFLNDTFDAAACRIAAHHFPNPAQFVHEVSRILKPGGKFLLIDNVSPEDKSLDRFVNTMEKLRDESHGRCYSVEEWQQWFAQEGLAVRHSELRKKKFDFPVWVRRTAQSEEQVMSVVNHILSADEPTARYFSVEKDAGQIVSIQIDEWMVMAEKV</sequence>
<dbReference type="PANTHER" id="PTHR43591">
    <property type="entry name" value="METHYLTRANSFERASE"/>
    <property type="match status" value="1"/>
</dbReference>
<dbReference type="InterPro" id="IPR013216">
    <property type="entry name" value="Methyltransf_11"/>
</dbReference>